<evidence type="ECO:0000256" key="6">
    <source>
        <dbReference type="RuleBase" id="RU000416"/>
    </source>
</evidence>
<keyword evidence="9" id="KW-1185">Reference proteome</keyword>
<evidence type="ECO:0000256" key="3">
    <source>
        <dbReference type="ARBA" id="ARBA00022691"/>
    </source>
</evidence>
<sequence>MNGYITAEIAAKKWGITVRRVQILCNEGRVCGAEKHGGVWFIPESLEKPLPMKSGVKIKKDLKVLSLFSGCGGMDLGFEGEFKVLKRAVNLKVHSDWKCKDLDKNWTCLPSTRFKTVFANDIRPDAKAAWTNYFSKKGISPTTYCLDSIVDLVKLHRENAINIFPAHVDIVTGGFPCQDFSIAGKRQGFNSNKSHLGEARADDIPSVESRGQLYMWMREVISIVQPKVFIAENVKGLTNLSDVKAIIERDFSNACNGGYVVVPAKVLHAANYGVPQNRERIIFYGFKKTALTPHALKALTAQEIPAEYDPYPVFTHDYNITEAVPILNKYVTVGECLIGLPEPNESNDVSQQRHSCAKYMGKHCQGQSEVDLNGIGPTIRAEHHGNIEYRRLSIKNGGRYVDEFAAGKRERRLTVRECARIQSFPDDYDFIIPAMNGNKAVSASDAYKIIGNAVPPLLAFNIAKRLEENWAKYFG</sequence>
<dbReference type="InterPro" id="IPR031303">
    <property type="entry name" value="C5_meth_CS"/>
</dbReference>
<dbReference type="InterPro" id="IPR001525">
    <property type="entry name" value="C5_MeTfrase"/>
</dbReference>
<evidence type="ECO:0000256" key="7">
    <source>
        <dbReference type="RuleBase" id="RU000417"/>
    </source>
</evidence>
<dbReference type="EC" id="2.1.1.37" evidence="7"/>
<reference evidence="8 9" key="1">
    <citation type="journal article" date="2024" name="Int. J. Syst. Evol. Microbiol.">
        <title>Lacrimispora brassicae sp. nov. isolated from fermented cabbage, and proposal of Clostridium indicum Gundawar et al. 2019 and Clostridium methoxybenzovorans Mechichi et al. 1999 as heterotypic synonyms of Lacrimispora amygdalina (Parshina et al. 2003) Haas and Blanchard 2020 and Lacrimispora indolis (McClung and McCoy 1957) Haas and Blanchard 2020, respectively.</title>
        <authorList>
            <person name="Kobayashi H."/>
            <person name="Tanizawa Y."/>
            <person name="Sakamoto M."/>
            <person name="Ohkuma M."/>
            <person name="Tohno M."/>
        </authorList>
    </citation>
    <scope>NUCLEOTIDE SEQUENCE [LARGE SCALE GENOMIC DNA]</scope>
    <source>
        <strain evidence="8 9">DSM 12857</strain>
    </source>
</reference>
<accession>A0ABQ5M403</accession>
<evidence type="ECO:0000313" key="9">
    <source>
        <dbReference type="Proteomes" id="UP001419084"/>
    </source>
</evidence>
<evidence type="ECO:0000256" key="4">
    <source>
        <dbReference type="ARBA" id="ARBA00022747"/>
    </source>
</evidence>
<dbReference type="PANTHER" id="PTHR10629:SF52">
    <property type="entry name" value="DNA (CYTOSINE-5)-METHYLTRANSFERASE 1"/>
    <property type="match status" value="1"/>
</dbReference>
<gene>
    <name evidence="8" type="ORF">LAD12857_15540</name>
</gene>
<dbReference type="PROSITE" id="PS00095">
    <property type="entry name" value="C5_MTASE_2"/>
    <property type="match status" value="1"/>
</dbReference>
<dbReference type="PANTHER" id="PTHR10629">
    <property type="entry name" value="CYTOSINE-SPECIFIC METHYLTRANSFERASE"/>
    <property type="match status" value="1"/>
</dbReference>
<dbReference type="Pfam" id="PF00145">
    <property type="entry name" value="DNA_methylase"/>
    <property type="match status" value="1"/>
</dbReference>
<dbReference type="Gene3D" id="3.90.120.10">
    <property type="entry name" value="DNA Methylase, subunit A, domain 2"/>
    <property type="match status" value="1"/>
</dbReference>
<dbReference type="GO" id="GO:0032259">
    <property type="term" value="P:methylation"/>
    <property type="evidence" value="ECO:0007669"/>
    <property type="project" value="UniProtKB-KW"/>
</dbReference>
<dbReference type="Proteomes" id="UP001419084">
    <property type="component" value="Unassembled WGS sequence"/>
</dbReference>
<keyword evidence="4" id="KW-0680">Restriction system</keyword>
<evidence type="ECO:0000256" key="2">
    <source>
        <dbReference type="ARBA" id="ARBA00022679"/>
    </source>
</evidence>
<evidence type="ECO:0000256" key="5">
    <source>
        <dbReference type="PROSITE-ProRule" id="PRU01016"/>
    </source>
</evidence>
<proteinExistence type="inferred from homology"/>
<evidence type="ECO:0000256" key="1">
    <source>
        <dbReference type="ARBA" id="ARBA00022603"/>
    </source>
</evidence>
<keyword evidence="3 5" id="KW-0949">S-adenosyl-L-methionine</keyword>
<comment type="similarity">
    <text evidence="5 6">Belongs to the class I-like SAM-binding methyltransferase superfamily. C5-methyltransferase family.</text>
</comment>
<dbReference type="PROSITE" id="PS51679">
    <property type="entry name" value="SAM_MT_C5"/>
    <property type="match status" value="1"/>
</dbReference>
<keyword evidence="2 5" id="KW-0808">Transferase</keyword>
<dbReference type="PRINTS" id="PR00105">
    <property type="entry name" value="C5METTRFRASE"/>
</dbReference>
<dbReference type="InterPro" id="IPR018117">
    <property type="entry name" value="C5_DNA_meth_AS"/>
</dbReference>
<dbReference type="PROSITE" id="PS00094">
    <property type="entry name" value="C5_MTASE_1"/>
    <property type="match status" value="1"/>
</dbReference>
<name>A0ABQ5M403_9FIRM</name>
<dbReference type="EMBL" id="BRPJ01000030">
    <property type="protein sequence ID" value="GLB29631.1"/>
    <property type="molecule type" value="Genomic_DNA"/>
</dbReference>
<organism evidence="8 9">
    <name type="scientific">Lacrimispora amygdalina</name>
    <dbReference type="NCBI Taxonomy" id="253257"/>
    <lineage>
        <taxon>Bacteria</taxon>
        <taxon>Bacillati</taxon>
        <taxon>Bacillota</taxon>
        <taxon>Clostridia</taxon>
        <taxon>Lachnospirales</taxon>
        <taxon>Lachnospiraceae</taxon>
        <taxon>Lacrimispora</taxon>
    </lineage>
</organism>
<comment type="catalytic activity">
    <reaction evidence="7">
        <text>a 2'-deoxycytidine in DNA + S-adenosyl-L-methionine = a 5-methyl-2'-deoxycytidine in DNA + S-adenosyl-L-homocysteine + H(+)</text>
        <dbReference type="Rhea" id="RHEA:13681"/>
        <dbReference type="Rhea" id="RHEA-COMP:11369"/>
        <dbReference type="Rhea" id="RHEA-COMP:11370"/>
        <dbReference type="ChEBI" id="CHEBI:15378"/>
        <dbReference type="ChEBI" id="CHEBI:57856"/>
        <dbReference type="ChEBI" id="CHEBI:59789"/>
        <dbReference type="ChEBI" id="CHEBI:85452"/>
        <dbReference type="ChEBI" id="CHEBI:85454"/>
        <dbReference type="EC" id="2.1.1.37"/>
    </reaction>
</comment>
<dbReference type="SUPFAM" id="SSF53335">
    <property type="entry name" value="S-adenosyl-L-methionine-dependent methyltransferases"/>
    <property type="match status" value="1"/>
</dbReference>
<dbReference type="InterPro" id="IPR050390">
    <property type="entry name" value="C5-Methyltransferase"/>
</dbReference>
<dbReference type="InterPro" id="IPR029063">
    <property type="entry name" value="SAM-dependent_MTases_sf"/>
</dbReference>
<dbReference type="Gene3D" id="3.40.50.150">
    <property type="entry name" value="Vaccinia Virus protein VP39"/>
    <property type="match status" value="1"/>
</dbReference>
<dbReference type="RefSeq" id="WP_346064963.1">
    <property type="nucleotide sequence ID" value="NZ_BRPJ01000030.1"/>
</dbReference>
<dbReference type="NCBIfam" id="TIGR00675">
    <property type="entry name" value="dcm"/>
    <property type="match status" value="1"/>
</dbReference>
<protein>
    <recommendedName>
        <fullName evidence="7">Cytosine-specific methyltransferase</fullName>
        <ecNumber evidence="7">2.1.1.37</ecNumber>
    </recommendedName>
</protein>
<evidence type="ECO:0000313" key="8">
    <source>
        <dbReference type="EMBL" id="GLB29631.1"/>
    </source>
</evidence>
<comment type="caution">
    <text evidence="8">The sequence shown here is derived from an EMBL/GenBank/DDBJ whole genome shotgun (WGS) entry which is preliminary data.</text>
</comment>
<keyword evidence="1 5" id="KW-0489">Methyltransferase</keyword>
<dbReference type="GO" id="GO:0008168">
    <property type="term" value="F:methyltransferase activity"/>
    <property type="evidence" value="ECO:0007669"/>
    <property type="project" value="UniProtKB-KW"/>
</dbReference>
<feature type="active site" evidence="5">
    <location>
        <position position="177"/>
    </location>
</feature>